<accession>A0A9R1XMI0</accession>
<evidence type="ECO:0000313" key="1">
    <source>
        <dbReference type="EMBL" id="KAJ0215194.1"/>
    </source>
</evidence>
<evidence type="ECO:0000313" key="2">
    <source>
        <dbReference type="Proteomes" id="UP000235145"/>
    </source>
</evidence>
<organism evidence="1 2">
    <name type="scientific">Lactuca sativa</name>
    <name type="common">Garden lettuce</name>
    <dbReference type="NCBI Taxonomy" id="4236"/>
    <lineage>
        <taxon>Eukaryota</taxon>
        <taxon>Viridiplantae</taxon>
        <taxon>Streptophyta</taxon>
        <taxon>Embryophyta</taxon>
        <taxon>Tracheophyta</taxon>
        <taxon>Spermatophyta</taxon>
        <taxon>Magnoliopsida</taxon>
        <taxon>eudicotyledons</taxon>
        <taxon>Gunneridae</taxon>
        <taxon>Pentapetalae</taxon>
        <taxon>asterids</taxon>
        <taxon>campanulids</taxon>
        <taxon>Asterales</taxon>
        <taxon>Asteraceae</taxon>
        <taxon>Cichorioideae</taxon>
        <taxon>Cichorieae</taxon>
        <taxon>Lactucinae</taxon>
        <taxon>Lactuca</taxon>
    </lineage>
</organism>
<dbReference type="AlphaFoldDB" id="A0A9R1XMI0"/>
<dbReference type="EMBL" id="NBSK02000003">
    <property type="protein sequence ID" value="KAJ0215194.1"/>
    <property type="molecule type" value="Genomic_DNA"/>
</dbReference>
<protein>
    <submittedName>
        <fullName evidence="1">Uncharacterized protein</fullName>
    </submittedName>
</protein>
<proteinExistence type="predicted"/>
<gene>
    <name evidence="1" type="ORF">LSAT_V11C300151280</name>
</gene>
<dbReference type="Proteomes" id="UP000235145">
    <property type="component" value="Unassembled WGS sequence"/>
</dbReference>
<keyword evidence="2" id="KW-1185">Reference proteome</keyword>
<name>A0A9R1XMI0_LACSA</name>
<comment type="caution">
    <text evidence="1">The sequence shown here is derived from an EMBL/GenBank/DDBJ whole genome shotgun (WGS) entry which is preliminary data.</text>
</comment>
<reference evidence="1 2" key="1">
    <citation type="journal article" date="2017" name="Nat. Commun.">
        <title>Genome assembly with in vitro proximity ligation data and whole-genome triplication in lettuce.</title>
        <authorList>
            <person name="Reyes-Chin-Wo S."/>
            <person name="Wang Z."/>
            <person name="Yang X."/>
            <person name="Kozik A."/>
            <person name="Arikit S."/>
            <person name="Song C."/>
            <person name="Xia L."/>
            <person name="Froenicke L."/>
            <person name="Lavelle D.O."/>
            <person name="Truco M.J."/>
            <person name="Xia R."/>
            <person name="Zhu S."/>
            <person name="Xu C."/>
            <person name="Xu H."/>
            <person name="Xu X."/>
            <person name="Cox K."/>
            <person name="Korf I."/>
            <person name="Meyers B.C."/>
            <person name="Michelmore R.W."/>
        </authorList>
    </citation>
    <scope>NUCLEOTIDE SEQUENCE [LARGE SCALE GENOMIC DNA]</scope>
    <source>
        <strain evidence="2">cv. Salinas</strain>
        <tissue evidence="1">Seedlings</tissue>
    </source>
</reference>
<sequence length="147" mass="16855">MVAFNRLDGAFGQVNLEFWQEIMLSLDRYENFVLLLSFNILRGYWHANIFSDSGLSKFAPANKFTFIFTSTIGANGYCDQQYFLKTDHGRLKDTVRMLENALGYQHLISCGYCNIFICPDRCSLGMSNGYVHVLEPVDPDMKLEPDK</sequence>